<gene>
    <name evidence="1" type="ORF">CIG75_14440</name>
</gene>
<dbReference type="Proteomes" id="UP000214688">
    <property type="component" value="Chromosome"/>
</dbReference>
<keyword evidence="2" id="KW-1185">Reference proteome</keyword>
<reference evidence="1 2" key="1">
    <citation type="journal article" date="2015" name="Int. J. Syst. Evol. Microbiol.">
        <title>Tumebacillus algifaecis sp. nov., isolated from decomposing algal scum.</title>
        <authorList>
            <person name="Wu Y.F."/>
            <person name="Zhang B."/>
            <person name="Xing P."/>
            <person name="Wu Q.L."/>
            <person name="Liu S.J."/>
        </authorList>
    </citation>
    <scope>NUCLEOTIDE SEQUENCE [LARGE SCALE GENOMIC DNA]</scope>
    <source>
        <strain evidence="1 2">THMBR28</strain>
    </source>
</reference>
<protein>
    <submittedName>
        <fullName evidence="1">Uncharacterized protein</fullName>
    </submittedName>
</protein>
<name>A0A223D395_9BACL</name>
<dbReference type="KEGG" id="tab:CIG75_14440"/>
<sequence length="74" mass="7800">MPIGGINIFAFKVNMIDKGYVNIGPLLVADWNGLSKQNFGTGEANGDGNAMFTGATLVQDSDAVELPLSRQSLV</sequence>
<dbReference type="AlphaFoldDB" id="A0A223D395"/>
<accession>A0A223D395</accession>
<proteinExistence type="predicted"/>
<organism evidence="1 2">
    <name type="scientific">Tumebacillus algifaecis</name>
    <dbReference type="NCBI Taxonomy" id="1214604"/>
    <lineage>
        <taxon>Bacteria</taxon>
        <taxon>Bacillati</taxon>
        <taxon>Bacillota</taxon>
        <taxon>Bacilli</taxon>
        <taxon>Bacillales</taxon>
        <taxon>Alicyclobacillaceae</taxon>
        <taxon>Tumebacillus</taxon>
    </lineage>
</organism>
<evidence type="ECO:0000313" key="1">
    <source>
        <dbReference type="EMBL" id="ASS76040.1"/>
    </source>
</evidence>
<dbReference type="EMBL" id="CP022657">
    <property type="protein sequence ID" value="ASS76040.1"/>
    <property type="molecule type" value="Genomic_DNA"/>
</dbReference>
<dbReference type="RefSeq" id="WP_094237276.1">
    <property type="nucleotide sequence ID" value="NZ_CP022657.1"/>
</dbReference>
<dbReference type="OrthoDB" id="2680365at2"/>
<evidence type="ECO:0000313" key="2">
    <source>
        <dbReference type="Proteomes" id="UP000214688"/>
    </source>
</evidence>